<evidence type="ECO:0000313" key="2">
    <source>
        <dbReference type="Proteomes" id="UP000198900"/>
    </source>
</evidence>
<comment type="caution">
    <text evidence="1">The sequence shown here is derived from an EMBL/GenBank/DDBJ whole genome shotgun (WGS) entry which is preliminary data.</text>
</comment>
<gene>
    <name evidence="1" type="ORF">SAMN04487926_107173</name>
</gene>
<dbReference type="AlphaFoldDB" id="A0A7Z7B6Q0"/>
<dbReference type="SUPFAM" id="SSF53448">
    <property type="entry name" value="Nucleotide-diphospho-sugar transferases"/>
    <property type="match status" value="1"/>
</dbReference>
<dbReference type="EMBL" id="FNDI01000007">
    <property type="protein sequence ID" value="SDH72461.1"/>
    <property type="molecule type" value="Genomic_DNA"/>
</dbReference>
<dbReference type="InterPro" id="IPR029044">
    <property type="entry name" value="Nucleotide-diphossugar_trans"/>
</dbReference>
<keyword evidence="2" id="KW-1185">Reference proteome</keyword>
<reference evidence="1" key="1">
    <citation type="submission" date="2016-10" db="EMBL/GenBank/DDBJ databases">
        <authorList>
            <person name="Varghese N."/>
            <person name="Submissions S."/>
        </authorList>
    </citation>
    <scope>NUCLEOTIDE SEQUENCE [LARGE SCALE GENOMIC DNA]</scope>
    <source>
        <strain evidence="1">YR281</strain>
    </source>
</reference>
<dbReference type="RefSeq" id="WP_091778815.1">
    <property type="nucleotide sequence ID" value="NZ_FNDI01000007.1"/>
</dbReference>
<proteinExistence type="predicted"/>
<dbReference type="Proteomes" id="UP000198900">
    <property type="component" value="Unassembled WGS sequence"/>
</dbReference>
<organism evidence="1 2">
    <name type="scientific">Paraburkholderia steynii</name>
    <dbReference type="NCBI Taxonomy" id="1245441"/>
    <lineage>
        <taxon>Bacteria</taxon>
        <taxon>Pseudomonadati</taxon>
        <taxon>Pseudomonadota</taxon>
        <taxon>Betaproteobacteria</taxon>
        <taxon>Burkholderiales</taxon>
        <taxon>Burkholderiaceae</taxon>
        <taxon>Paraburkholderia</taxon>
    </lineage>
</organism>
<name>A0A7Z7B6Q0_9BURK</name>
<evidence type="ECO:0000313" key="1">
    <source>
        <dbReference type="EMBL" id="SDH72461.1"/>
    </source>
</evidence>
<dbReference type="Gene3D" id="3.90.550.10">
    <property type="entry name" value="Spore Coat Polysaccharide Biosynthesis Protein SpsA, Chain A"/>
    <property type="match status" value="1"/>
</dbReference>
<sequence>MKPIRLVCGTRATYDDFPRTTALGRTLALGRHAVPPQLMLFDNNRAGLSSIYNYAIEQSRNDPAILVFLHDDVHLSDFYWMDRLREAVAQFDVVGLAGNVRRLPGQPSWFFRDMTFTPDDAQNLSGVVGHGKGFPCDKISVYGPPARECKLLDGLLLAADSERLIASGLNFDEQFDFHFYDLDFCRQAEARGLRMGTWAMSVIHESGGAFNTPPWHAAYERYMRKYTGV</sequence>
<protein>
    <submittedName>
        <fullName evidence="1">Glycosyltransferase like family protein</fullName>
    </submittedName>
</protein>
<accession>A0A7Z7B6Q0</accession>
<dbReference type="GO" id="GO:0016740">
    <property type="term" value="F:transferase activity"/>
    <property type="evidence" value="ECO:0007669"/>
    <property type="project" value="UniProtKB-KW"/>
</dbReference>